<dbReference type="Proteomes" id="UP001165498">
    <property type="component" value="Unassembled WGS sequence"/>
</dbReference>
<dbReference type="InterPro" id="IPR029063">
    <property type="entry name" value="SAM-dependent_MTases_sf"/>
</dbReference>
<evidence type="ECO:0000313" key="2">
    <source>
        <dbReference type="EMBL" id="MCQ4166535.1"/>
    </source>
</evidence>
<accession>A0ABT1QW70</accession>
<name>A0ABT1QW70_9GAMM</name>
<keyword evidence="2" id="KW-0808">Transferase</keyword>
<dbReference type="InterPro" id="IPR013216">
    <property type="entry name" value="Methyltransf_11"/>
</dbReference>
<keyword evidence="3" id="KW-1185">Reference proteome</keyword>
<dbReference type="SUPFAM" id="SSF53335">
    <property type="entry name" value="S-adenosyl-L-methionine-dependent methyltransferases"/>
    <property type="match status" value="1"/>
</dbReference>
<dbReference type="GO" id="GO:0008168">
    <property type="term" value="F:methyltransferase activity"/>
    <property type="evidence" value="ECO:0007669"/>
    <property type="project" value="UniProtKB-KW"/>
</dbReference>
<dbReference type="RefSeq" id="WP_255915725.1">
    <property type="nucleotide sequence ID" value="NZ_JANFQO010000018.1"/>
</dbReference>
<evidence type="ECO:0000313" key="3">
    <source>
        <dbReference type="Proteomes" id="UP001165498"/>
    </source>
</evidence>
<feature type="domain" description="Methyltransferase type 11" evidence="1">
    <location>
        <begin position="38"/>
        <end position="81"/>
    </location>
</feature>
<dbReference type="EMBL" id="JANFQO010000018">
    <property type="protein sequence ID" value="MCQ4166535.1"/>
    <property type="molecule type" value="Genomic_DNA"/>
</dbReference>
<gene>
    <name evidence="2" type="ORF">NM961_17600</name>
</gene>
<dbReference type="Gene3D" id="3.40.50.150">
    <property type="entry name" value="Vaccinia Virus protein VP39"/>
    <property type="match status" value="1"/>
</dbReference>
<dbReference type="GO" id="GO:0032259">
    <property type="term" value="P:methylation"/>
    <property type="evidence" value="ECO:0007669"/>
    <property type="project" value="UniProtKB-KW"/>
</dbReference>
<keyword evidence="2" id="KW-0489">Methyltransferase</keyword>
<organism evidence="2 3">
    <name type="scientific">Tahibacter harae</name>
    <dbReference type="NCBI Taxonomy" id="2963937"/>
    <lineage>
        <taxon>Bacteria</taxon>
        <taxon>Pseudomonadati</taxon>
        <taxon>Pseudomonadota</taxon>
        <taxon>Gammaproteobacteria</taxon>
        <taxon>Lysobacterales</taxon>
        <taxon>Rhodanobacteraceae</taxon>
        <taxon>Tahibacter</taxon>
    </lineage>
</organism>
<comment type="caution">
    <text evidence="2">The sequence shown here is derived from an EMBL/GenBank/DDBJ whole genome shotgun (WGS) entry which is preliminary data.</text>
</comment>
<evidence type="ECO:0000259" key="1">
    <source>
        <dbReference type="Pfam" id="PF08241"/>
    </source>
</evidence>
<dbReference type="Pfam" id="PF08241">
    <property type="entry name" value="Methyltransf_11"/>
    <property type="match status" value="1"/>
</dbReference>
<proteinExistence type="predicted"/>
<reference evidence="2" key="1">
    <citation type="submission" date="2022-07" db="EMBL/GenBank/DDBJ databases">
        <title>Tahibacter sp., a new gammaproteobacterium isolated from the silt sample collected at pig farm.</title>
        <authorList>
            <person name="Chen H."/>
        </authorList>
    </citation>
    <scope>NUCLEOTIDE SEQUENCE</scope>
    <source>
        <strain evidence="2">P2K</strain>
    </source>
</reference>
<protein>
    <submittedName>
        <fullName evidence="2">Class I SAM-dependent methyltransferase</fullName>
    </submittedName>
</protein>
<sequence>MTLKLDLGCGRHKREGFLGVDSSPDCGADVVHDLNVIPWPFEDASVDEVNCSHFLEHLDGAERIVFMNELYRVMKPGARALIITPYWTWVGAIQDPTHKWPPIAEQSYLYFNAAQREGMGVQHYGIHCDFDIEYAGRLMPDVAQRPPQEQAFAKNHNLNAVLELHTTLIRR</sequence>